<accession>A0AB34FGT3</accession>
<feature type="transmembrane region" description="Helical" evidence="7">
    <location>
        <begin position="166"/>
        <end position="186"/>
    </location>
</feature>
<feature type="transmembrane region" description="Helical" evidence="7">
    <location>
        <begin position="289"/>
        <end position="310"/>
    </location>
</feature>
<dbReference type="InterPro" id="IPR001958">
    <property type="entry name" value="Tet-R_TetA/multi-R_MdtG-like"/>
</dbReference>
<feature type="compositionally biased region" description="Acidic residues" evidence="6">
    <location>
        <begin position="373"/>
        <end position="384"/>
    </location>
</feature>
<feature type="transmembrane region" description="Helical" evidence="7">
    <location>
        <begin position="464"/>
        <end position="483"/>
    </location>
</feature>
<dbReference type="PRINTS" id="PR01035">
    <property type="entry name" value="TCRTETA"/>
</dbReference>
<feature type="region of interest" description="Disordered" evidence="6">
    <location>
        <begin position="1"/>
        <end position="48"/>
    </location>
</feature>
<evidence type="ECO:0000259" key="8">
    <source>
        <dbReference type="PROSITE" id="PS50850"/>
    </source>
</evidence>
<feature type="region of interest" description="Disordered" evidence="6">
    <location>
        <begin position="631"/>
        <end position="658"/>
    </location>
</feature>
<feature type="transmembrane region" description="Helical" evidence="7">
    <location>
        <begin position="605"/>
        <end position="625"/>
    </location>
</feature>
<keyword evidence="2" id="KW-0813">Transport</keyword>
<dbReference type="InterPro" id="IPR020846">
    <property type="entry name" value="MFS_dom"/>
</dbReference>
<feature type="transmembrane region" description="Helical" evidence="7">
    <location>
        <begin position="198"/>
        <end position="215"/>
    </location>
</feature>
<feature type="transmembrane region" description="Helical" evidence="7">
    <location>
        <begin position="579"/>
        <end position="599"/>
    </location>
</feature>
<dbReference type="SUPFAM" id="SSF103473">
    <property type="entry name" value="MFS general substrate transporter"/>
    <property type="match status" value="1"/>
</dbReference>
<sequence length="658" mass="69003">MTRPKPRPGIGPLSSASAAPVPSTSSSSVAAAAAARRTSSSASFHAGAPIPTLTTFRRLSASSTVVSPPAHRYQTFAAPKLAVEATIPSSRASLAASHSSASSISSAASSSEDEGRGRAETPLPVRQLLLLAFLSLSEQTALNSISPYLPQMVVSMPGIPRDEVGLYVGILASAFALAQLSTNFLWGYASDLVGRKPVLLAGTAFLMICFCVFGFCQQYWQVVVVHVAMGLLNGNAACVPTVLGEVTDRSNQSKAFTYLPVIYSLGSITGPALGGILVGKIGGDTFPFLGPNVLGAAMLALSVVVVGIWFEETLDDSDVADGPWRPQWITSLTSWFRRPAKRPALNRNSWSSRWPTNSQQRQPLLHAASPSASDDDDQDEDETEVASGSSDSAAKLQSPPSPGTPPTNGNGNGQPWRDLLNRTTVTLLVTYLVFQLSNISYNSLYPIFAASPPPTGRGLSPDRIGLSLSLAGVATILFQAFLYQPLKAHIGSLGAYRLSLWGIAVSMVLMPWVGYTDDEPLFGVGSARAWLYAELGLVLILKNICAVGGLSSVMLLITNSAPSHASLGTLNGVAQTLSALGRSIGPFVSGGLFTLSTGVHPKGEALAWSLFGGLALVGAVGALFIRGDGLESEDWEDEDEDGGESGDEPRGRQNDDSV</sequence>
<feature type="transmembrane region" description="Helical" evidence="7">
    <location>
        <begin position="535"/>
        <end position="558"/>
    </location>
</feature>
<evidence type="ECO:0000256" key="7">
    <source>
        <dbReference type="SAM" id="Phobius"/>
    </source>
</evidence>
<comment type="caution">
    <text evidence="9">The sequence shown here is derived from an EMBL/GenBank/DDBJ whole genome shotgun (WGS) entry which is preliminary data.</text>
</comment>
<keyword evidence="10" id="KW-1185">Reference proteome</keyword>
<feature type="domain" description="Major facilitator superfamily (MFS) profile" evidence="8">
    <location>
        <begin position="127"/>
        <end position="630"/>
    </location>
</feature>
<evidence type="ECO:0000256" key="5">
    <source>
        <dbReference type="ARBA" id="ARBA00023136"/>
    </source>
</evidence>
<dbReference type="EMBL" id="JAQHRD010000008">
    <property type="protein sequence ID" value="KAJ6438110.1"/>
    <property type="molecule type" value="Genomic_DNA"/>
</dbReference>
<evidence type="ECO:0000313" key="9">
    <source>
        <dbReference type="EMBL" id="KAJ6438110.1"/>
    </source>
</evidence>
<dbReference type="PANTHER" id="PTHR23504">
    <property type="entry name" value="MAJOR FACILITATOR SUPERFAMILY DOMAIN-CONTAINING PROTEIN 10"/>
    <property type="match status" value="1"/>
</dbReference>
<dbReference type="PANTHER" id="PTHR23504:SF39">
    <property type="entry name" value="TRANSPORTER, PUTATIVE (AFU_ORTHOLOGUE AFUA_6G03860)-RELATED"/>
    <property type="match status" value="1"/>
</dbReference>
<feature type="compositionally biased region" description="Low complexity" evidence="6">
    <location>
        <begin position="14"/>
        <end position="43"/>
    </location>
</feature>
<evidence type="ECO:0000256" key="4">
    <source>
        <dbReference type="ARBA" id="ARBA00022989"/>
    </source>
</evidence>
<dbReference type="Gene3D" id="1.20.1250.20">
    <property type="entry name" value="MFS general substrate transporter like domains"/>
    <property type="match status" value="1"/>
</dbReference>
<dbReference type="GO" id="GO:0016020">
    <property type="term" value="C:membrane"/>
    <property type="evidence" value="ECO:0007669"/>
    <property type="project" value="UniProtKB-SubCell"/>
</dbReference>
<evidence type="ECO:0000256" key="6">
    <source>
        <dbReference type="SAM" id="MobiDB-lite"/>
    </source>
</evidence>
<feature type="transmembrane region" description="Helical" evidence="7">
    <location>
        <begin position="255"/>
        <end position="277"/>
    </location>
</feature>
<reference evidence="9" key="1">
    <citation type="submission" date="2023-01" db="EMBL/GenBank/DDBJ databases">
        <title>The growth and conidiation of Purpureocillium lavendulum are regulated by nitrogen source and histone H3K14 acetylation.</title>
        <authorList>
            <person name="Tang P."/>
            <person name="Han J."/>
            <person name="Zhang C."/>
            <person name="Tang P."/>
            <person name="Qi F."/>
            <person name="Zhang K."/>
            <person name="Liang L."/>
        </authorList>
    </citation>
    <scope>NUCLEOTIDE SEQUENCE</scope>
    <source>
        <strain evidence="9">YMF1.00683</strain>
    </source>
</reference>
<dbReference type="PROSITE" id="PS50850">
    <property type="entry name" value="MFS"/>
    <property type="match status" value="1"/>
</dbReference>
<evidence type="ECO:0000256" key="2">
    <source>
        <dbReference type="ARBA" id="ARBA00022448"/>
    </source>
</evidence>
<dbReference type="Proteomes" id="UP001163105">
    <property type="component" value="Unassembled WGS sequence"/>
</dbReference>
<feature type="compositionally biased region" description="Basic and acidic residues" evidence="6">
    <location>
        <begin position="647"/>
        <end position="658"/>
    </location>
</feature>
<feature type="transmembrane region" description="Helical" evidence="7">
    <location>
        <begin position="425"/>
        <end position="444"/>
    </location>
</feature>
<keyword evidence="3 7" id="KW-0812">Transmembrane</keyword>
<organism evidence="9 10">
    <name type="scientific">Purpureocillium lavendulum</name>
    <dbReference type="NCBI Taxonomy" id="1247861"/>
    <lineage>
        <taxon>Eukaryota</taxon>
        <taxon>Fungi</taxon>
        <taxon>Dikarya</taxon>
        <taxon>Ascomycota</taxon>
        <taxon>Pezizomycotina</taxon>
        <taxon>Sordariomycetes</taxon>
        <taxon>Hypocreomycetidae</taxon>
        <taxon>Hypocreales</taxon>
        <taxon>Ophiocordycipitaceae</taxon>
        <taxon>Purpureocillium</taxon>
    </lineage>
</organism>
<keyword evidence="5 7" id="KW-0472">Membrane</keyword>
<dbReference type="InterPro" id="IPR011701">
    <property type="entry name" value="MFS"/>
</dbReference>
<feature type="region of interest" description="Disordered" evidence="6">
    <location>
        <begin position="347"/>
        <end position="416"/>
    </location>
</feature>
<dbReference type="Pfam" id="PF07690">
    <property type="entry name" value="MFS_1"/>
    <property type="match status" value="1"/>
</dbReference>
<gene>
    <name evidence="9" type="ORF">O9K51_08699</name>
</gene>
<dbReference type="InterPro" id="IPR036259">
    <property type="entry name" value="MFS_trans_sf"/>
</dbReference>
<evidence type="ECO:0000313" key="10">
    <source>
        <dbReference type="Proteomes" id="UP001163105"/>
    </source>
</evidence>
<evidence type="ECO:0000256" key="3">
    <source>
        <dbReference type="ARBA" id="ARBA00022692"/>
    </source>
</evidence>
<name>A0AB34FGT3_9HYPO</name>
<evidence type="ECO:0000256" key="1">
    <source>
        <dbReference type="ARBA" id="ARBA00004141"/>
    </source>
</evidence>
<comment type="subcellular location">
    <subcellularLocation>
        <location evidence="1">Membrane</location>
        <topology evidence="1">Multi-pass membrane protein</topology>
    </subcellularLocation>
</comment>
<keyword evidence="4 7" id="KW-1133">Transmembrane helix</keyword>
<feature type="compositionally biased region" description="Low complexity" evidence="6">
    <location>
        <begin position="406"/>
        <end position="416"/>
    </location>
</feature>
<feature type="compositionally biased region" description="Acidic residues" evidence="6">
    <location>
        <begin position="631"/>
        <end position="646"/>
    </location>
</feature>
<proteinExistence type="predicted"/>
<feature type="transmembrane region" description="Helical" evidence="7">
    <location>
        <begin position="495"/>
        <end position="515"/>
    </location>
</feature>
<feature type="compositionally biased region" description="Polar residues" evidence="6">
    <location>
        <begin position="347"/>
        <end position="362"/>
    </location>
</feature>
<feature type="transmembrane region" description="Helical" evidence="7">
    <location>
        <begin position="221"/>
        <end position="243"/>
    </location>
</feature>
<protein>
    <submittedName>
        <fullName evidence="9">MFS transporter</fullName>
    </submittedName>
</protein>
<dbReference type="AlphaFoldDB" id="A0AB34FGT3"/>
<dbReference type="GO" id="GO:0022857">
    <property type="term" value="F:transmembrane transporter activity"/>
    <property type="evidence" value="ECO:0007669"/>
    <property type="project" value="InterPro"/>
</dbReference>